<reference evidence="2" key="1">
    <citation type="submission" date="2020-02" db="EMBL/GenBank/DDBJ databases">
        <authorList>
            <person name="Meier V. D."/>
        </authorList>
    </citation>
    <scope>NUCLEOTIDE SEQUENCE</scope>
    <source>
        <strain evidence="2">AVDCRST_MAG04</strain>
    </source>
</reference>
<feature type="region of interest" description="Disordered" evidence="1">
    <location>
        <begin position="1"/>
        <end position="34"/>
    </location>
</feature>
<dbReference type="PANTHER" id="PTHR33408:SF4">
    <property type="entry name" value="TRANSPOSASE DDE DOMAIN-CONTAINING PROTEIN"/>
    <property type="match status" value="1"/>
</dbReference>
<protein>
    <submittedName>
        <fullName evidence="2">Mobile element protein</fullName>
    </submittedName>
</protein>
<gene>
    <name evidence="2" type="ORF">AVDCRST_MAG04-3444</name>
</gene>
<organism evidence="2">
    <name type="scientific">uncultured Acetobacteraceae bacterium</name>
    <dbReference type="NCBI Taxonomy" id="169975"/>
    <lineage>
        <taxon>Bacteria</taxon>
        <taxon>Pseudomonadati</taxon>
        <taxon>Pseudomonadota</taxon>
        <taxon>Alphaproteobacteria</taxon>
        <taxon>Acetobacterales</taxon>
        <taxon>Acetobacteraceae</taxon>
        <taxon>environmental samples</taxon>
    </lineage>
</organism>
<dbReference type="PANTHER" id="PTHR33408">
    <property type="entry name" value="TRANSPOSASE"/>
    <property type="match status" value="1"/>
</dbReference>
<feature type="non-terminal residue" evidence="2">
    <location>
        <position position="197"/>
    </location>
</feature>
<dbReference type="AlphaFoldDB" id="A0A6J4JEC4"/>
<dbReference type="EMBL" id="CADCTL010000256">
    <property type="protein sequence ID" value="CAA9277429.1"/>
    <property type="molecule type" value="Genomic_DNA"/>
</dbReference>
<name>A0A6J4JEC4_9PROT</name>
<feature type="compositionally biased region" description="Low complexity" evidence="1">
    <location>
        <begin position="22"/>
        <end position="34"/>
    </location>
</feature>
<evidence type="ECO:0000256" key="1">
    <source>
        <dbReference type="SAM" id="MobiDB-lite"/>
    </source>
</evidence>
<evidence type="ECO:0000313" key="2">
    <source>
        <dbReference type="EMBL" id="CAA9277429.1"/>
    </source>
</evidence>
<accession>A0A6J4JEC4</accession>
<sequence length="197" mass="21541">MEEAVRAAPDRQVSLTDPDARSTATSSTGTSTGTIGYNVQAAVDAERHLTVAHEVTNPGHGRGQLSGIAGQAQEATGQNALTAIADRGYYKGGDILACGQAGMTPLLPRPLTSGAKADGRFGKQDFVHLPEQDAYRCPAGETMKWWFNRVDENGKLLRHYWTTRCPARPIKARCTPAKMRRITRREHKAVLDVMQRR</sequence>
<proteinExistence type="predicted"/>